<dbReference type="InterPro" id="IPR029058">
    <property type="entry name" value="AB_hydrolase_fold"/>
</dbReference>
<sequence length="413" mass="48556">MIVLYSRIHENFVSLDNLLFFRFGDTMEVRIGLIFFCIACSVVPMLDAASSSRTRTTLHAFVCKERLYIVEEVAYMHQLVEYLDDTFDRLDFSDHGLAREHRWCHNESMHKGADVSSFGPRTVAWLESQLEIYEDKTKFLYMPSHNTYKLYEIQNYRRFDQDSLELKGCLFTIQTPGVEEISFNFTARGYNRDNNFCQERYDAFRENKYVFSPLHGRPVIINLKALQKVEECIFEDKKMKMWFALDAFAVGRTDLLKCFELLIDEFGLAHSSKDMHIATSFWGHPAGMRELETVRFGYFEKKMISWGYEPGVSLRGAPYDWRKTPDENEDFMRKFRLLIEETYEINHFRKVVLFAHSMGNMFSLYFLNRQSKEWKDKYIKSIVCMAGPFGGSVSVLKLLMRVVSYLCIAYTGT</sequence>
<dbReference type="GO" id="GO:0008374">
    <property type="term" value="F:O-acyltransferase activity"/>
    <property type="evidence" value="ECO:0007669"/>
    <property type="project" value="InterPro"/>
</dbReference>
<dbReference type="Proteomes" id="UP000887565">
    <property type="component" value="Unplaced"/>
</dbReference>
<dbReference type="SUPFAM" id="SSF53474">
    <property type="entry name" value="alpha/beta-Hydrolases"/>
    <property type="match status" value="1"/>
</dbReference>
<dbReference type="Pfam" id="PF02450">
    <property type="entry name" value="LCAT"/>
    <property type="match status" value="1"/>
</dbReference>
<dbReference type="AlphaFoldDB" id="A0A915JUF8"/>
<keyword evidence="1" id="KW-1185">Reference proteome</keyword>
<evidence type="ECO:0000313" key="1">
    <source>
        <dbReference type="Proteomes" id="UP000887565"/>
    </source>
</evidence>
<dbReference type="Gene3D" id="3.40.50.1820">
    <property type="entry name" value="alpha/beta hydrolase"/>
    <property type="match status" value="1"/>
</dbReference>
<protein>
    <submittedName>
        <fullName evidence="2">Uncharacterized protein</fullName>
    </submittedName>
</protein>
<organism evidence="1 2">
    <name type="scientific">Romanomermis culicivorax</name>
    <name type="common">Nematode worm</name>
    <dbReference type="NCBI Taxonomy" id="13658"/>
    <lineage>
        <taxon>Eukaryota</taxon>
        <taxon>Metazoa</taxon>
        <taxon>Ecdysozoa</taxon>
        <taxon>Nematoda</taxon>
        <taxon>Enoplea</taxon>
        <taxon>Dorylaimia</taxon>
        <taxon>Mermithida</taxon>
        <taxon>Mermithoidea</taxon>
        <taxon>Mermithidae</taxon>
        <taxon>Romanomermis</taxon>
    </lineage>
</organism>
<dbReference type="WBParaSite" id="nRc.2.0.1.t29432-RA">
    <property type="protein sequence ID" value="nRc.2.0.1.t29432-RA"/>
    <property type="gene ID" value="nRc.2.0.1.g29432"/>
</dbReference>
<dbReference type="GO" id="GO:0006629">
    <property type="term" value="P:lipid metabolic process"/>
    <property type="evidence" value="ECO:0007669"/>
    <property type="project" value="InterPro"/>
</dbReference>
<accession>A0A915JUF8</accession>
<reference evidence="2" key="1">
    <citation type="submission" date="2022-11" db="UniProtKB">
        <authorList>
            <consortium name="WormBaseParasite"/>
        </authorList>
    </citation>
    <scope>IDENTIFICATION</scope>
</reference>
<proteinExistence type="predicted"/>
<name>A0A915JUF8_ROMCU</name>
<dbReference type="InterPro" id="IPR003386">
    <property type="entry name" value="LACT/PDAT_acylTrfase"/>
</dbReference>
<evidence type="ECO:0000313" key="2">
    <source>
        <dbReference type="WBParaSite" id="nRc.2.0.1.t29432-RA"/>
    </source>
</evidence>
<dbReference type="PANTHER" id="PTHR11440">
    <property type="entry name" value="LECITHIN-CHOLESTEROL ACYLTRANSFERASE-RELATED"/>
    <property type="match status" value="1"/>
</dbReference>